<keyword evidence="1" id="KW-1133">Transmembrane helix</keyword>
<evidence type="ECO:0000256" key="1">
    <source>
        <dbReference type="SAM" id="Phobius"/>
    </source>
</evidence>
<sequence length="215" mass="23976">MNSKFSFLPFFKVLWYRLVWIIVFALIGSGVGYYVMRKTYTPTYMVASSVDVHHKTKSNESNLDQLNTDVNRLGVVQSEMSDPGIYASVSSSIKDKNNISISVKALQNKVSVVTKPTSTILSVSATTDSAKKSSVIVDSVISSYKTKYTKKDKKLVVNQLSKARPSTAIVSKTPYAQYIKNGALIGGVLAYLVCLFLYYKQRKNSSRKRQQKAKN</sequence>
<gene>
    <name evidence="2" type="ORF">ACFP5Y_00720</name>
</gene>
<proteinExistence type="predicted"/>
<keyword evidence="3" id="KW-1185">Reference proteome</keyword>
<name>A0ABW1RX95_9LACO</name>
<protein>
    <recommendedName>
        <fullName evidence="4">Capsular polysaccharide biosynthesis protein CpsC</fullName>
    </recommendedName>
</protein>
<evidence type="ECO:0000313" key="3">
    <source>
        <dbReference type="Proteomes" id="UP001596282"/>
    </source>
</evidence>
<feature type="transmembrane region" description="Helical" evidence="1">
    <location>
        <begin position="14"/>
        <end position="36"/>
    </location>
</feature>
<dbReference type="RefSeq" id="WP_137628334.1">
    <property type="nucleotide sequence ID" value="NZ_BJDJ01000007.1"/>
</dbReference>
<evidence type="ECO:0008006" key="4">
    <source>
        <dbReference type="Google" id="ProtNLM"/>
    </source>
</evidence>
<comment type="caution">
    <text evidence="2">The sequence shown here is derived from an EMBL/GenBank/DDBJ whole genome shotgun (WGS) entry which is preliminary data.</text>
</comment>
<keyword evidence="1" id="KW-0472">Membrane</keyword>
<feature type="transmembrane region" description="Helical" evidence="1">
    <location>
        <begin position="178"/>
        <end position="199"/>
    </location>
</feature>
<dbReference type="EMBL" id="JBHSSC010000004">
    <property type="protein sequence ID" value="MFC6179779.1"/>
    <property type="molecule type" value="Genomic_DNA"/>
</dbReference>
<organism evidence="2 3">
    <name type="scientific">Lactiplantibacillus daowaiensis</name>
    <dbReference type="NCBI Taxonomy" id="2559918"/>
    <lineage>
        <taxon>Bacteria</taxon>
        <taxon>Bacillati</taxon>
        <taxon>Bacillota</taxon>
        <taxon>Bacilli</taxon>
        <taxon>Lactobacillales</taxon>
        <taxon>Lactobacillaceae</taxon>
        <taxon>Lactiplantibacillus</taxon>
    </lineage>
</organism>
<reference evidence="3" key="1">
    <citation type="journal article" date="2019" name="Int. J. Syst. Evol. Microbiol.">
        <title>The Global Catalogue of Microorganisms (GCM) 10K type strain sequencing project: providing services to taxonomists for standard genome sequencing and annotation.</title>
        <authorList>
            <consortium name="The Broad Institute Genomics Platform"/>
            <consortium name="The Broad Institute Genome Sequencing Center for Infectious Disease"/>
            <person name="Wu L."/>
            <person name="Ma J."/>
        </authorList>
    </citation>
    <scope>NUCLEOTIDE SEQUENCE [LARGE SCALE GENOMIC DNA]</scope>
    <source>
        <strain evidence="3">CCM 8933</strain>
    </source>
</reference>
<accession>A0ABW1RX95</accession>
<keyword evidence="1" id="KW-0812">Transmembrane</keyword>
<evidence type="ECO:0000313" key="2">
    <source>
        <dbReference type="EMBL" id="MFC6179779.1"/>
    </source>
</evidence>
<dbReference type="Proteomes" id="UP001596282">
    <property type="component" value="Unassembled WGS sequence"/>
</dbReference>